<keyword evidence="1" id="KW-1133">Transmembrane helix</keyword>
<keyword evidence="1" id="KW-0812">Transmembrane</keyword>
<feature type="transmembrane region" description="Helical" evidence="1">
    <location>
        <begin position="20"/>
        <end position="40"/>
    </location>
</feature>
<evidence type="ECO:0000313" key="3">
    <source>
        <dbReference type="Proteomes" id="UP001310386"/>
    </source>
</evidence>
<keyword evidence="3" id="KW-1185">Reference proteome</keyword>
<evidence type="ECO:0000256" key="1">
    <source>
        <dbReference type="SAM" id="Phobius"/>
    </source>
</evidence>
<gene>
    <name evidence="2" type="ORF">VF724_00925</name>
</gene>
<dbReference type="EMBL" id="JAYJLD010000001">
    <property type="protein sequence ID" value="MEB3100220.1"/>
    <property type="molecule type" value="Genomic_DNA"/>
</dbReference>
<protein>
    <submittedName>
        <fullName evidence="2">Cytochrome c oxidase subunit 2A</fullName>
    </submittedName>
</protein>
<proteinExistence type="predicted"/>
<dbReference type="Proteomes" id="UP001310386">
    <property type="component" value="Unassembled WGS sequence"/>
</dbReference>
<reference evidence="2" key="1">
    <citation type="submission" date="2023-12" db="EMBL/GenBank/DDBJ databases">
        <title>Fervidustalea candida gen. nov., sp. nov., a novel member of the family Paenibacillaceae isolated from a geothermal area.</title>
        <authorList>
            <person name="Li W.-J."/>
            <person name="Jiao J.-Y."/>
            <person name="Chen Y."/>
        </authorList>
    </citation>
    <scope>NUCLEOTIDE SEQUENCE</scope>
    <source>
        <strain evidence="2">SYSU GA230002</strain>
    </source>
</reference>
<comment type="caution">
    <text evidence="2">The sequence shown here is derived from an EMBL/GenBank/DDBJ whole genome shotgun (WGS) entry which is preliminary data.</text>
</comment>
<organism evidence="2 3">
    <name type="scientific">Ferviditalea candida</name>
    <dbReference type="NCBI Taxonomy" id="3108399"/>
    <lineage>
        <taxon>Bacteria</taxon>
        <taxon>Bacillati</taxon>
        <taxon>Bacillota</taxon>
        <taxon>Bacilli</taxon>
        <taxon>Bacillales</taxon>
        <taxon>Paenibacillaceae</taxon>
        <taxon>Ferviditalea</taxon>
    </lineage>
</organism>
<name>A0ABU5ZCJ1_9BACL</name>
<dbReference type="RefSeq" id="WP_371752326.1">
    <property type="nucleotide sequence ID" value="NZ_JAYJLD010000001.1"/>
</dbReference>
<evidence type="ECO:0000313" key="2">
    <source>
        <dbReference type="EMBL" id="MEB3100220.1"/>
    </source>
</evidence>
<accession>A0ABU5ZCJ1</accession>
<keyword evidence="1" id="KW-0472">Membrane</keyword>
<sequence>MKNASRHPDEENLKDTLLSVFLIGAFLAAVWVSILFVFIYRS</sequence>